<dbReference type="NCBIfam" id="NF041479">
    <property type="entry name" value="spor_membprot_YtrI"/>
    <property type="match status" value="1"/>
</dbReference>
<comment type="caution">
    <text evidence="4">The sequence shown here is derived from an EMBL/GenBank/DDBJ whole genome shotgun (WGS) entry which is preliminary data.</text>
</comment>
<dbReference type="RefSeq" id="WP_109983881.1">
    <property type="nucleotide sequence ID" value="NZ_QGTD01000006.1"/>
</dbReference>
<keyword evidence="5" id="KW-1185">Reference proteome</keyword>
<dbReference type="AlphaFoldDB" id="A0A317L041"/>
<accession>A0A317L041</accession>
<proteinExistence type="predicted"/>
<feature type="domain" description="Sporulation membrane protein YtrI C-terminal" evidence="3">
    <location>
        <begin position="80"/>
        <end position="165"/>
    </location>
</feature>
<organism evidence="4 5">
    <name type="scientific">Gracilibacillus dipsosauri</name>
    <dbReference type="NCBI Taxonomy" id="178340"/>
    <lineage>
        <taxon>Bacteria</taxon>
        <taxon>Bacillati</taxon>
        <taxon>Bacillota</taxon>
        <taxon>Bacilli</taxon>
        <taxon>Bacillales</taxon>
        <taxon>Bacillaceae</taxon>
        <taxon>Gracilibacillus</taxon>
    </lineage>
</organism>
<sequence length="169" mass="19584">MHIPPLYKRASWQRFLAGTAIGAIIAYMIFLFIFGELQENWIQENMALRAEYQDLNKSYETLLENHRALDQQSKEGIEIKEIDIAFTNLKELKLENDRIMVHQIEEAIREEANYAMGKSVEEIATSIDLLISTIENKTINIDDFSYQSKISRIIVMEQLQLSIELSVAD</sequence>
<name>A0A317L041_9BACI</name>
<dbReference type="Proteomes" id="UP000245624">
    <property type="component" value="Unassembled WGS sequence"/>
</dbReference>
<evidence type="ECO:0000313" key="5">
    <source>
        <dbReference type="Proteomes" id="UP000245624"/>
    </source>
</evidence>
<keyword evidence="2" id="KW-1133">Transmembrane helix</keyword>
<reference evidence="4 5" key="1">
    <citation type="submission" date="2018-05" db="EMBL/GenBank/DDBJ databases">
        <title>Genomic analysis of Gracilibacillus dipsosauri DD1 reveals novel features of a salt-tolerant amylase.</title>
        <authorList>
            <person name="Deutch C.E."/>
            <person name="Yang S."/>
        </authorList>
    </citation>
    <scope>NUCLEOTIDE SEQUENCE [LARGE SCALE GENOMIC DNA]</scope>
    <source>
        <strain evidence="4 5">DD1</strain>
    </source>
</reference>
<evidence type="ECO:0000259" key="3">
    <source>
        <dbReference type="Pfam" id="PF26347"/>
    </source>
</evidence>
<dbReference type="OrthoDB" id="2691164at2"/>
<protein>
    <recommendedName>
        <fullName evidence="3">Sporulation membrane protein YtrI C-terminal domain-containing protein</fullName>
    </recommendedName>
</protein>
<feature type="transmembrane region" description="Helical" evidence="2">
    <location>
        <begin position="12"/>
        <end position="34"/>
    </location>
</feature>
<evidence type="ECO:0000313" key="4">
    <source>
        <dbReference type="EMBL" id="PWU69171.1"/>
    </source>
</evidence>
<feature type="coiled-coil region" evidence="1">
    <location>
        <begin position="38"/>
        <end position="72"/>
    </location>
</feature>
<dbReference type="InterPro" id="IPR048198">
    <property type="entry name" value="YtrI"/>
</dbReference>
<evidence type="ECO:0000256" key="1">
    <source>
        <dbReference type="SAM" id="Coils"/>
    </source>
</evidence>
<dbReference type="EMBL" id="QGTD01000006">
    <property type="protein sequence ID" value="PWU69171.1"/>
    <property type="molecule type" value="Genomic_DNA"/>
</dbReference>
<keyword evidence="2" id="KW-0812">Transmembrane</keyword>
<keyword evidence="1" id="KW-0175">Coiled coil</keyword>
<dbReference type="InterPro" id="IPR058620">
    <property type="entry name" value="YtrI_C"/>
</dbReference>
<evidence type="ECO:0000256" key="2">
    <source>
        <dbReference type="SAM" id="Phobius"/>
    </source>
</evidence>
<keyword evidence="2" id="KW-0472">Membrane</keyword>
<gene>
    <name evidence="4" type="ORF">DLJ74_06665</name>
</gene>
<dbReference type="Pfam" id="PF26347">
    <property type="entry name" value="YtrI_sporulation"/>
    <property type="match status" value="1"/>
</dbReference>